<evidence type="ECO:0000256" key="1">
    <source>
        <dbReference type="ARBA" id="ARBA00010142"/>
    </source>
</evidence>
<dbReference type="GeneID" id="5885068"/>
<comment type="similarity">
    <text evidence="1">Belongs to the small GTPase superfamily. Rho family.</text>
</comment>
<dbReference type="SMART" id="SM00174">
    <property type="entry name" value="RHO"/>
    <property type="match status" value="1"/>
</dbReference>
<evidence type="ECO:0000313" key="6">
    <source>
        <dbReference type="Proteomes" id="UP000008076"/>
    </source>
</evidence>
<evidence type="ECO:0000256" key="2">
    <source>
        <dbReference type="ARBA" id="ARBA00022741"/>
    </source>
</evidence>
<gene>
    <name evidence="5" type="ORF">EDI_281650</name>
</gene>
<dbReference type="AlphaFoldDB" id="B0EP59"/>
<keyword evidence="4" id="KW-0472">Membrane</keyword>
<dbReference type="PROSITE" id="PS51421">
    <property type="entry name" value="RAS"/>
    <property type="match status" value="1"/>
</dbReference>
<dbReference type="InterPro" id="IPR005225">
    <property type="entry name" value="Small_GTP-bd"/>
</dbReference>
<evidence type="ECO:0000256" key="4">
    <source>
        <dbReference type="SAM" id="Phobius"/>
    </source>
</evidence>
<sequence length="198" mass="22873">MSIKKEVIKLIVFGGVFGVGSSAIVIQFVSGHFVTIYDPGIEEAYVKVIQVDNSSIKLEIYDTYVDEFVALRDQYIKYGDGFVLIYSITSKESFEEIKGIYEEIYRVKHKDKNEPIPIIIVGNKCDLENEREVTKEEGMNYADNINCPFIECSAKTNENINQIFETITRNILEQKYQREEEEIWTIKKPQREKGCCVV</sequence>
<dbReference type="VEuPathDB" id="AmoebaDB:EDI_281650"/>
<keyword evidence="4" id="KW-1133">Transmembrane helix</keyword>
<dbReference type="Gene3D" id="3.40.50.300">
    <property type="entry name" value="P-loop containing nucleotide triphosphate hydrolases"/>
    <property type="match status" value="1"/>
</dbReference>
<dbReference type="InterPro" id="IPR020849">
    <property type="entry name" value="Small_GTPase_Ras-type"/>
</dbReference>
<dbReference type="PRINTS" id="PR00449">
    <property type="entry name" value="RASTRNSFRMNG"/>
</dbReference>
<dbReference type="EMBL" id="DS550196">
    <property type="protein sequence ID" value="EDR23689.1"/>
    <property type="molecule type" value="Genomic_DNA"/>
</dbReference>
<dbReference type="eggNOG" id="KOG0395">
    <property type="taxonomic scope" value="Eukaryota"/>
</dbReference>
<keyword evidence="3" id="KW-0342">GTP-binding</keyword>
<dbReference type="Pfam" id="PF00071">
    <property type="entry name" value="Ras"/>
    <property type="match status" value="1"/>
</dbReference>
<protein>
    <submittedName>
        <fullName evidence="5">Uncharacterized protein</fullName>
    </submittedName>
</protein>
<dbReference type="SMART" id="SM00175">
    <property type="entry name" value="RAB"/>
    <property type="match status" value="1"/>
</dbReference>
<dbReference type="SUPFAM" id="SSF52540">
    <property type="entry name" value="P-loop containing nucleoside triphosphate hydrolases"/>
    <property type="match status" value="1"/>
</dbReference>
<dbReference type="PROSITE" id="PS51419">
    <property type="entry name" value="RAB"/>
    <property type="match status" value="1"/>
</dbReference>
<evidence type="ECO:0000313" key="5">
    <source>
        <dbReference type="EMBL" id="EDR23689.1"/>
    </source>
</evidence>
<dbReference type="GO" id="GO:0007165">
    <property type="term" value="P:signal transduction"/>
    <property type="evidence" value="ECO:0007669"/>
    <property type="project" value="InterPro"/>
</dbReference>
<dbReference type="Proteomes" id="UP000008076">
    <property type="component" value="Unassembled WGS sequence"/>
</dbReference>
<dbReference type="KEGG" id="edi:EDI_281650"/>
<keyword evidence="4" id="KW-0812">Transmembrane</keyword>
<dbReference type="FunFam" id="3.40.50.300:FF:001423">
    <property type="entry name" value="Ras family GTPase"/>
    <property type="match status" value="1"/>
</dbReference>
<feature type="transmembrane region" description="Helical" evidence="4">
    <location>
        <begin position="7"/>
        <end position="29"/>
    </location>
</feature>
<dbReference type="OrthoDB" id="14491at2759"/>
<accession>B0EP59</accession>
<dbReference type="InterPro" id="IPR027417">
    <property type="entry name" value="P-loop_NTPase"/>
</dbReference>
<dbReference type="PROSITE" id="PS51420">
    <property type="entry name" value="RHO"/>
    <property type="match status" value="1"/>
</dbReference>
<dbReference type="NCBIfam" id="TIGR00231">
    <property type="entry name" value="small_GTP"/>
    <property type="match status" value="1"/>
</dbReference>
<dbReference type="OMA" id="GCPCILL"/>
<dbReference type="CDD" id="cd00876">
    <property type="entry name" value="Ras"/>
    <property type="match status" value="1"/>
</dbReference>
<name>B0EP59_ENTDS</name>
<keyword evidence="2" id="KW-0547">Nucleotide-binding</keyword>
<reference evidence="6" key="1">
    <citation type="submission" date="2007-12" db="EMBL/GenBank/DDBJ databases">
        <title>Annotation of Entamoeba dispar SAW760.</title>
        <authorList>
            <person name="Lorenzi H."/>
            <person name="Inman J."/>
            <person name="Schobel S."/>
            <person name="Amedeo P."/>
            <person name="Caler E."/>
        </authorList>
    </citation>
    <scope>NUCLEOTIDE SEQUENCE [LARGE SCALE GENOMIC DNA]</scope>
    <source>
        <strain evidence="6">ATCC PRA-260 / SAW760</strain>
    </source>
</reference>
<dbReference type="InterPro" id="IPR001806">
    <property type="entry name" value="Small_GTPase"/>
</dbReference>
<dbReference type="GO" id="GO:0016020">
    <property type="term" value="C:membrane"/>
    <property type="evidence" value="ECO:0007669"/>
    <property type="project" value="InterPro"/>
</dbReference>
<dbReference type="GO" id="GO:0003924">
    <property type="term" value="F:GTPase activity"/>
    <property type="evidence" value="ECO:0007669"/>
    <property type="project" value="InterPro"/>
</dbReference>
<dbReference type="SMART" id="SM00173">
    <property type="entry name" value="RAS"/>
    <property type="match status" value="1"/>
</dbReference>
<dbReference type="RefSeq" id="XP_001739919.1">
    <property type="nucleotide sequence ID" value="XM_001739867.1"/>
</dbReference>
<evidence type="ECO:0000256" key="3">
    <source>
        <dbReference type="ARBA" id="ARBA00023134"/>
    </source>
</evidence>
<keyword evidence="6" id="KW-1185">Reference proteome</keyword>
<dbReference type="GO" id="GO:0005525">
    <property type="term" value="F:GTP binding"/>
    <property type="evidence" value="ECO:0007669"/>
    <property type="project" value="UniProtKB-KW"/>
</dbReference>
<organism evidence="6">
    <name type="scientific">Entamoeba dispar (strain ATCC PRA-260 / SAW760)</name>
    <dbReference type="NCBI Taxonomy" id="370354"/>
    <lineage>
        <taxon>Eukaryota</taxon>
        <taxon>Amoebozoa</taxon>
        <taxon>Evosea</taxon>
        <taxon>Archamoebae</taxon>
        <taxon>Mastigamoebida</taxon>
        <taxon>Entamoebidae</taxon>
        <taxon>Entamoeba</taxon>
    </lineage>
</organism>
<proteinExistence type="inferred from homology"/>
<dbReference type="PANTHER" id="PTHR24070">
    <property type="entry name" value="RAS, DI-RAS, AND RHEB FAMILY MEMBERS OF SMALL GTPASE SUPERFAMILY"/>
    <property type="match status" value="1"/>
</dbReference>